<dbReference type="InterPro" id="IPR002575">
    <property type="entry name" value="Aminoglycoside_PTrfase"/>
</dbReference>
<sequence length="398" mass="43921">MNIKNRIHVTTTMARIGAYLGAELITGVGSPTRSGGVPKSADHITKPWLTAVLCNATPGAEVIDIDLARDSSGSTTHRAVTVTFNDVGVAAKLPTRLFTKSTPSFHTRLLNGLSGALFCEAAFYEHVRPRIDIESPVGYHLAINPRSYRSMFLLEDIAVTRGARFGGPTTLTVTEAMARTQMDLLASFHAEYWNSPRLATELGMLRTTYKWMDDANKAIDFEGRSLGAGVNRALGVLPEALLAERNRLWPAYMSALEINVRDAVTLQHQDLHLGNWYVTEDDRMGLFDWQCMAIGGWAKDVAYTIAASLTVEDRRALERDLVAHYVESLHRKGIASLGVDEAWLAYRQQTLHALFFWLYTIGYGPLQPKMQPDDVCLANIERLAQAVVDLDSLGAIAS</sequence>
<evidence type="ECO:0000313" key="2">
    <source>
        <dbReference type="EMBL" id="WUV46639.1"/>
    </source>
</evidence>
<dbReference type="SUPFAM" id="SSF56112">
    <property type="entry name" value="Protein kinase-like (PK-like)"/>
    <property type="match status" value="1"/>
</dbReference>
<keyword evidence="3" id="KW-1185">Reference proteome</keyword>
<dbReference type="RefSeq" id="WP_329410541.1">
    <property type="nucleotide sequence ID" value="NZ_CP109441.1"/>
</dbReference>
<dbReference type="Proteomes" id="UP001432062">
    <property type="component" value="Chromosome"/>
</dbReference>
<gene>
    <name evidence="2" type="ORF">OG563_47735</name>
</gene>
<dbReference type="EMBL" id="CP109441">
    <property type="protein sequence ID" value="WUV46639.1"/>
    <property type="molecule type" value="Genomic_DNA"/>
</dbReference>
<feature type="domain" description="Aminoglycoside phosphotransferase" evidence="1">
    <location>
        <begin position="119"/>
        <end position="326"/>
    </location>
</feature>
<organism evidence="2 3">
    <name type="scientific">Nocardia vinacea</name>
    <dbReference type="NCBI Taxonomy" id="96468"/>
    <lineage>
        <taxon>Bacteria</taxon>
        <taxon>Bacillati</taxon>
        <taxon>Actinomycetota</taxon>
        <taxon>Actinomycetes</taxon>
        <taxon>Mycobacteriales</taxon>
        <taxon>Nocardiaceae</taxon>
        <taxon>Nocardia</taxon>
    </lineage>
</organism>
<reference evidence="2" key="1">
    <citation type="submission" date="2022-10" db="EMBL/GenBank/DDBJ databases">
        <title>The complete genomes of actinobacterial strains from the NBC collection.</title>
        <authorList>
            <person name="Joergensen T.S."/>
            <person name="Alvarez Arevalo M."/>
            <person name="Sterndorff E.B."/>
            <person name="Faurdal D."/>
            <person name="Vuksanovic O."/>
            <person name="Mourched A.-S."/>
            <person name="Charusanti P."/>
            <person name="Shaw S."/>
            <person name="Blin K."/>
            <person name="Weber T."/>
        </authorList>
    </citation>
    <scope>NUCLEOTIDE SEQUENCE</scope>
    <source>
        <strain evidence="2">NBC_01482</strain>
    </source>
</reference>
<protein>
    <submittedName>
        <fullName evidence="2">Aminoglycoside phosphotransferase family protein</fullName>
    </submittedName>
</protein>
<accession>A0ABZ1YY13</accession>
<dbReference type="Pfam" id="PF01636">
    <property type="entry name" value="APH"/>
    <property type="match status" value="1"/>
</dbReference>
<dbReference type="Gene3D" id="3.90.1200.10">
    <property type="match status" value="1"/>
</dbReference>
<name>A0ABZ1YY13_9NOCA</name>
<evidence type="ECO:0000259" key="1">
    <source>
        <dbReference type="Pfam" id="PF01636"/>
    </source>
</evidence>
<proteinExistence type="predicted"/>
<evidence type="ECO:0000313" key="3">
    <source>
        <dbReference type="Proteomes" id="UP001432062"/>
    </source>
</evidence>
<dbReference type="InterPro" id="IPR011009">
    <property type="entry name" value="Kinase-like_dom_sf"/>
</dbReference>